<reference evidence="5 6" key="1">
    <citation type="submission" date="2018-04" db="EMBL/GenBank/DDBJ databases">
        <title>Denitrifier Microvirgula.</title>
        <authorList>
            <person name="Anderson E."/>
            <person name="Jang J."/>
            <person name="Ishii S."/>
        </authorList>
    </citation>
    <scope>NUCLEOTIDE SEQUENCE [LARGE SCALE GENOMIC DNA]</scope>
    <source>
        <strain evidence="5 6">BE2.4</strain>
    </source>
</reference>
<dbReference type="PRINTS" id="PR00598">
    <property type="entry name" value="HTHMARR"/>
</dbReference>
<evidence type="ECO:0000313" key="5">
    <source>
        <dbReference type="EMBL" id="AVY93540.1"/>
    </source>
</evidence>
<evidence type="ECO:0000256" key="2">
    <source>
        <dbReference type="ARBA" id="ARBA00023125"/>
    </source>
</evidence>
<dbReference type="GO" id="GO:0003700">
    <property type="term" value="F:DNA-binding transcription factor activity"/>
    <property type="evidence" value="ECO:0007669"/>
    <property type="project" value="InterPro"/>
</dbReference>
<dbReference type="SMART" id="SM00347">
    <property type="entry name" value="HTH_MARR"/>
    <property type="match status" value="1"/>
</dbReference>
<dbReference type="InterPro" id="IPR036388">
    <property type="entry name" value="WH-like_DNA-bd_sf"/>
</dbReference>
<dbReference type="STRING" id="1122240.GCA_000620105_01133"/>
<dbReference type="PROSITE" id="PS01117">
    <property type="entry name" value="HTH_MARR_1"/>
    <property type="match status" value="1"/>
</dbReference>
<keyword evidence="1" id="KW-0805">Transcription regulation</keyword>
<dbReference type="Pfam" id="PF01047">
    <property type="entry name" value="MarR"/>
    <property type="match status" value="1"/>
</dbReference>
<dbReference type="RefSeq" id="WP_028498519.1">
    <property type="nucleotide sequence ID" value="NZ_CALFSO010000075.1"/>
</dbReference>
<dbReference type="InterPro" id="IPR023187">
    <property type="entry name" value="Tscrpt_reg_MarR-type_CS"/>
</dbReference>
<dbReference type="SUPFAM" id="SSF46785">
    <property type="entry name" value="Winged helix' DNA-binding domain"/>
    <property type="match status" value="1"/>
</dbReference>
<dbReference type="EMBL" id="CP028519">
    <property type="protein sequence ID" value="AVY93540.1"/>
    <property type="molecule type" value="Genomic_DNA"/>
</dbReference>
<name>A0A2S0P816_9NEIS</name>
<feature type="domain" description="HTH marR-type" evidence="4">
    <location>
        <begin position="26"/>
        <end position="160"/>
    </location>
</feature>
<keyword evidence="3" id="KW-0804">Transcription</keyword>
<dbReference type="PANTHER" id="PTHR42756">
    <property type="entry name" value="TRANSCRIPTIONAL REGULATOR, MARR"/>
    <property type="match status" value="1"/>
</dbReference>
<dbReference type="InterPro" id="IPR000835">
    <property type="entry name" value="HTH_MarR-typ"/>
</dbReference>
<protein>
    <submittedName>
        <fullName evidence="5">MarR family transcriptional regulator</fullName>
    </submittedName>
</protein>
<proteinExistence type="predicted"/>
<evidence type="ECO:0000259" key="4">
    <source>
        <dbReference type="PROSITE" id="PS50995"/>
    </source>
</evidence>
<dbReference type="PANTHER" id="PTHR42756:SF1">
    <property type="entry name" value="TRANSCRIPTIONAL REPRESSOR OF EMRAB OPERON"/>
    <property type="match status" value="1"/>
</dbReference>
<keyword evidence="6" id="KW-1185">Reference proteome</keyword>
<organism evidence="5 6">
    <name type="scientific">Microvirgula aerodenitrificans</name>
    <dbReference type="NCBI Taxonomy" id="57480"/>
    <lineage>
        <taxon>Bacteria</taxon>
        <taxon>Pseudomonadati</taxon>
        <taxon>Pseudomonadota</taxon>
        <taxon>Betaproteobacteria</taxon>
        <taxon>Neisseriales</taxon>
        <taxon>Aquaspirillaceae</taxon>
        <taxon>Microvirgula</taxon>
    </lineage>
</organism>
<evidence type="ECO:0000256" key="3">
    <source>
        <dbReference type="ARBA" id="ARBA00023163"/>
    </source>
</evidence>
<gene>
    <name evidence="5" type="ORF">DAI18_05385</name>
</gene>
<dbReference type="InterPro" id="IPR036390">
    <property type="entry name" value="WH_DNA-bd_sf"/>
</dbReference>
<dbReference type="PROSITE" id="PS50995">
    <property type="entry name" value="HTH_MARR_2"/>
    <property type="match status" value="1"/>
</dbReference>
<dbReference type="AlphaFoldDB" id="A0A2S0P816"/>
<keyword evidence="2" id="KW-0238">DNA-binding</keyword>
<dbReference type="OrthoDB" id="5947517at2"/>
<evidence type="ECO:0000256" key="1">
    <source>
        <dbReference type="ARBA" id="ARBA00023015"/>
    </source>
</evidence>
<dbReference type="Gene3D" id="1.10.10.10">
    <property type="entry name" value="Winged helix-like DNA-binding domain superfamily/Winged helix DNA-binding domain"/>
    <property type="match status" value="1"/>
</dbReference>
<evidence type="ECO:0000313" key="6">
    <source>
        <dbReference type="Proteomes" id="UP000244173"/>
    </source>
</evidence>
<dbReference type="GO" id="GO:0003677">
    <property type="term" value="F:DNA binding"/>
    <property type="evidence" value="ECO:0007669"/>
    <property type="project" value="UniProtKB-KW"/>
</dbReference>
<sequence>MNESFKQFEQAIDRAGARYPGSPRQEILLTRLYYHIIPRLNNFFNDGLRQYGLNETLYLALMSIFSAENHAIGPSHLSDVLDSSRTNITRVADELVRNGWVSRETCSEDRRRLYLKLTPEGLKMVEQLLPEIRVMHRSLWGSFSETEKVAMEGLMRKLLATLGG</sequence>
<dbReference type="Proteomes" id="UP000244173">
    <property type="component" value="Chromosome"/>
</dbReference>
<accession>A0A2S0P816</accession>
<dbReference type="KEGG" id="maer:DAI18_05385"/>